<dbReference type="GO" id="GO:0022857">
    <property type="term" value="F:transmembrane transporter activity"/>
    <property type="evidence" value="ECO:0007669"/>
    <property type="project" value="InterPro"/>
</dbReference>
<keyword evidence="2 4" id="KW-1133">Transmembrane helix</keyword>
<evidence type="ECO:0000313" key="7">
    <source>
        <dbReference type="Proteomes" id="UP000316649"/>
    </source>
</evidence>
<keyword evidence="3 4" id="KW-0472">Membrane</keyword>
<dbReference type="AlphaFoldDB" id="A0A557SJX6"/>
<evidence type="ECO:0000256" key="3">
    <source>
        <dbReference type="ARBA" id="ARBA00023136"/>
    </source>
</evidence>
<dbReference type="PROSITE" id="PS50850">
    <property type="entry name" value="MFS"/>
    <property type="match status" value="1"/>
</dbReference>
<evidence type="ECO:0000313" key="6">
    <source>
        <dbReference type="EMBL" id="TVO77737.1"/>
    </source>
</evidence>
<feature type="transmembrane region" description="Helical" evidence="4">
    <location>
        <begin position="130"/>
        <end position="149"/>
    </location>
</feature>
<feature type="transmembrane region" description="Helical" evidence="4">
    <location>
        <begin position="359"/>
        <end position="379"/>
    </location>
</feature>
<dbReference type="SUPFAM" id="SSF103473">
    <property type="entry name" value="MFS general substrate transporter"/>
    <property type="match status" value="1"/>
</dbReference>
<feature type="transmembrane region" description="Helical" evidence="4">
    <location>
        <begin position="95"/>
        <end position="118"/>
    </location>
</feature>
<dbReference type="OrthoDB" id="8558006at2"/>
<comment type="caution">
    <text evidence="6">The sequence shown here is derived from an EMBL/GenBank/DDBJ whole genome shotgun (WGS) entry which is preliminary data.</text>
</comment>
<gene>
    <name evidence="6" type="ORF">FHP88_02750</name>
</gene>
<feature type="transmembrane region" description="Helical" evidence="4">
    <location>
        <begin position="38"/>
        <end position="58"/>
    </location>
</feature>
<feature type="transmembrane region" description="Helical" evidence="4">
    <location>
        <begin position="161"/>
        <end position="182"/>
    </location>
</feature>
<keyword evidence="1 4" id="KW-0812">Transmembrane</keyword>
<dbReference type="InterPro" id="IPR020846">
    <property type="entry name" value="MFS_dom"/>
</dbReference>
<dbReference type="EMBL" id="VMNH01000004">
    <property type="protein sequence ID" value="TVO77737.1"/>
    <property type="molecule type" value="Genomic_DNA"/>
</dbReference>
<protein>
    <submittedName>
        <fullName evidence="6">MFS transporter</fullName>
    </submittedName>
</protein>
<dbReference type="Proteomes" id="UP000316649">
    <property type="component" value="Unassembled WGS sequence"/>
</dbReference>
<feature type="domain" description="Major facilitator superfamily (MFS) profile" evidence="5">
    <location>
        <begin position="207"/>
        <end position="389"/>
    </location>
</feature>
<dbReference type="InterPro" id="IPR011701">
    <property type="entry name" value="MFS"/>
</dbReference>
<dbReference type="Pfam" id="PF07690">
    <property type="entry name" value="MFS_1"/>
    <property type="match status" value="1"/>
</dbReference>
<evidence type="ECO:0000259" key="5">
    <source>
        <dbReference type="PROSITE" id="PS50850"/>
    </source>
</evidence>
<evidence type="ECO:0000256" key="2">
    <source>
        <dbReference type="ARBA" id="ARBA00022989"/>
    </source>
</evidence>
<dbReference type="Gene3D" id="1.20.1250.20">
    <property type="entry name" value="MFS general substrate transporter like domains"/>
    <property type="match status" value="1"/>
</dbReference>
<feature type="transmembrane region" description="Helical" evidence="4">
    <location>
        <begin position="334"/>
        <end position="353"/>
    </location>
</feature>
<reference evidence="6 7" key="1">
    <citation type="submission" date="2019-07" db="EMBL/GenBank/DDBJ databases">
        <title>The pathways for chlorine oxyanion respiration interact through the shared metabolite chlorate.</title>
        <authorList>
            <person name="Barnum T.P."/>
            <person name="Cheng Y."/>
            <person name="Hill K.A."/>
            <person name="Lucas L.N."/>
            <person name="Carlson H.K."/>
            <person name="Coates J.D."/>
        </authorList>
    </citation>
    <scope>NUCLEOTIDE SEQUENCE [LARGE SCALE GENOMIC DNA]</scope>
    <source>
        <strain evidence="6 7">BK-1</strain>
    </source>
</reference>
<evidence type="ECO:0000256" key="1">
    <source>
        <dbReference type="ARBA" id="ARBA00022692"/>
    </source>
</evidence>
<dbReference type="RefSeq" id="WP_144357462.1">
    <property type="nucleotide sequence ID" value="NZ_VMNH01000004.1"/>
</dbReference>
<dbReference type="InterPro" id="IPR036259">
    <property type="entry name" value="MFS_trans_sf"/>
</dbReference>
<dbReference type="PANTHER" id="PTHR23534:SF1">
    <property type="entry name" value="MAJOR FACILITATOR SUPERFAMILY PROTEIN"/>
    <property type="match status" value="1"/>
</dbReference>
<evidence type="ECO:0000256" key="4">
    <source>
        <dbReference type="SAM" id="Phobius"/>
    </source>
</evidence>
<proteinExistence type="predicted"/>
<feature type="transmembrane region" description="Helical" evidence="4">
    <location>
        <begin position="268"/>
        <end position="289"/>
    </location>
</feature>
<accession>A0A557SJX6</accession>
<dbReference type="PANTHER" id="PTHR23534">
    <property type="entry name" value="MFS PERMEASE"/>
    <property type="match status" value="1"/>
</dbReference>
<sequence length="389" mass="41917">MNRNVILLALCQALLTTGNVLLVSVNGLIGRAIAPSELLITLPVALQFVGLMAATIPASLIMKRIGRKNGFYLGTSFGILGAVLCVIALPDGAFVLFCGGTFLLGIGIGFGTLYRFAAVEVAYPGQQSHAISMVMAGGVLAALLGPTLALNSRYWIPETPFAGSFMGLLVLYLIALLLLFLVKINPTEQENEAQTERQLGEIIRQDLFIVAVVAGMASYAVMNLIMTATPLAMERYGYSFAAATSVIKWHVLGMFLPSFYTGRLIQRFGALPMIKLGAALILLCILINVQGQSEWHFWTALLLLGVGWNFMFISATQLVTQAYAPAEKAKTQAANEFLVFSTVTLSALGSGWLEATTGWQNLNLLMLPVMGFALLVIYIKGKPLRLTQT</sequence>
<feature type="transmembrane region" description="Helical" evidence="4">
    <location>
        <begin position="295"/>
        <end position="313"/>
    </location>
</feature>
<name>A0A557SJX6_9GAMM</name>
<feature type="transmembrane region" description="Helical" evidence="4">
    <location>
        <begin position="238"/>
        <end position="256"/>
    </location>
</feature>
<feature type="transmembrane region" description="Helical" evidence="4">
    <location>
        <begin position="70"/>
        <end position="89"/>
    </location>
</feature>
<feature type="transmembrane region" description="Helical" evidence="4">
    <location>
        <begin position="207"/>
        <end position="226"/>
    </location>
</feature>
<organism evidence="6 7">
    <name type="scientific">Sedimenticola selenatireducens</name>
    <dbReference type="NCBI Taxonomy" id="191960"/>
    <lineage>
        <taxon>Bacteria</taxon>
        <taxon>Pseudomonadati</taxon>
        <taxon>Pseudomonadota</taxon>
        <taxon>Gammaproteobacteria</taxon>
        <taxon>Chromatiales</taxon>
        <taxon>Sedimenticolaceae</taxon>
        <taxon>Sedimenticola</taxon>
    </lineage>
</organism>
<keyword evidence="7" id="KW-1185">Reference proteome</keyword>